<accession>A0A090Q4N4</accession>
<keyword evidence="2" id="KW-1185">Reference proteome</keyword>
<dbReference type="SUPFAM" id="SSF53335">
    <property type="entry name" value="S-adenosyl-L-methionine-dependent methyltransferases"/>
    <property type="match status" value="1"/>
</dbReference>
<dbReference type="EC" id="2.1.1.77" evidence="1"/>
<keyword evidence="1" id="KW-0808">Transferase</keyword>
<sequence>MPGQRILEIGTGSGYQCAVLIKMKAQVYTIERQNELYKKTTQLFKKLFYRPRKFVFGDGTRVYQIKVLLMV</sequence>
<proteinExistence type="predicted"/>
<dbReference type="AlphaFoldDB" id="A0A090Q4N4"/>
<dbReference type="EMBL" id="BBML01000004">
    <property type="protein sequence ID" value="GAK97162.1"/>
    <property type="molecule type" value="Genomic_DNA"/>
</dbReference>
<keyword evidence="1" id="KW-0489">Methyltransferase</keyword>
<dbReference type="STRING" id="319236.BST91_04625"/>
<dbReference type="InterPro" id="IPR029063">
    <property type="entry name" value="SAM-dependent_MTases_sf"/>
</dbReference>
<dbReference type="Proteomes" id="UP000029221">
    <property type="component" value="Unassembled WGS sequence"/>
</dbReference>
<reference evidence="1" key="1">
    <citation type="journal article" date="2014" name="Genome Announc.">
        <title>Draft Genome Sequences of Marine Flavobacterium Nonlabens Strains NR17, NR24, NR27, NR32, NR33, and Ara13.</title>
        <authorList>
            <person name="Nakanishi M."/>
            <person name="Meirelles P."/>
            <person name="Suzuki R."/>
            <person name="Takatani N."/>
            <person name="Mino S."/>
            <person name="Suda W."/>
            <person name="Oshima K."/>
            <person name="Hattori M."/>
            <person name="Ohkuma M."/>
            <person name="Hosokawa M."/>
            <person name="Miyashita K."/>
            <person name="Thompson F.L."/>
            <person name="Niwa A."/>
            <person name="Sawabe T."/>
            <person name="Sawabe T."/>
        </authorList>
    </citation>
    <scope>NUCLEOTIDE SEQUENCE [LARGE SCALE GENOMIC DNA]</scope>
    <source>
        <strain evidence="1">JCM 19294</strain>
    </source>
</reference>
<dbReference type="Pfam" id="PF01135">
    <property type="entry name" value="PCMT"/>
    <property type="match status" value="1"/>
</dbReference>
<dbReference type="GO" id="GO:0032259">
    <property type="term" value="P:methylation"/>
    <property type="evidence" value="ECO:0007669"/>
    <property type="project" value="UniProtKB-KW"/>
</dbReference>
<name>A0A090Q4N4_9FLAO</name>
<comment type="caution">
    <text evidence="1">The sequence shown here is derived from an EMBL/GenBank/DDBJ whole genome shotgun (WGS) entry which is preliminary data.</text>
</comment>
<dbReference type="Gene3D" id="3.40.50.150">
    <property type="entry name" value="Vaccinia Virus protein VP39"/>
    <property type="match status" value="1"/>
</dbReference>
<gene>
    <name evidence="1" type="ORF">JCM19294_668</name>
</gene>
<organism evidence="1 2">
    <name type="scientific">Nonlabens tegetincola</name>
    <dbReference type="NCBI Taxonomy" id="323273"/>
    <lineage>
        <taxon>Bacteria</taxon>
        <taxon>Pseudomonadati</taxon>
        <taxon>Bacteroidota</taxon>
        <taxon>Flavobacteriia</taxon>
        <taxon>Flavobacteriales</taxon>
        <taxon>Flavobacteriaceae</taxon>
        <taxon>Nonlabens</taxon>
    </lineage>
</organism>
<protein>
    <submittedName>
        <fullName evidence="1">Protein-L-isoaspartate O-methyltransferase</fullName>
        <ecNumber evidence="1">2.1.1.77</ecNumber>
    </submittedName>
</protein>
<dbReference type="eggNOG" id="COG2518">
    <property type="taxonomic scope" value="Bacteria"/>
</dbReference>
<dbReference type="GO" id="GO:0004719">
    <property type="term" value="F:protein-L-isoaspartate (D-aspartate) O-methyltransferase activity"/>
    <property type="evidence" value="ECO:0007669"/>
    <property type="project" value="UniProtKB-EC"/>
</dbReference>
<evidence type="ECO:0000313" key="1">
    <source>
        <dbReference type="EMBL" id="GAK97162.1"/>
    </source>
</evidence>
<evidence type="ECO:0000313" key="2">
    <source>
        <dbReference type="Proteomes" id="UP000029221"/>
    </source>
</evidence>